<dbReference type="PRINTS" id="PR00081">
    <property type="entry name" value="GDHRDH"/>
</dbReference>
<accession>A0A9P0PT41</accession>
<dbReference type="Gene3D" id="3.40.50.720">
    <property type="entry name" value="NAD(P)-binding Rossmann-like Domain"/>
    <property type="match status" value="1"/>
</dbReference>
<reference evidence="5" key="1">
    <citation type="submission" date="2022-03" db="EMBL/GenBank/DDBJ databases">
        <authorList>
            <person name="Sayadi A."/>
        </authorList>
    </citation>
    <scope>NUCLEOTIDE SEQUENCE</scope>
</reference>
<dbReference type="InterPro" id="IPR036291">
    <property type="entry name" value="NAD(P)-bd_dom_sf"/>
</dbReference>
<dbReference type="PANTHER" id="PTHR44229:SF8">
    <property type="entry name" value="ALCOHOL DEHYDROGENASE-RELATED"/>
    <property type="match status" value="1"/>
</dbReference>
<dbReference type="AlphaFoldDB" id="A0A9P0PT41"/>
<dbReference type="EMBL" id="CAKOFQ010007270">
    <property type="protein sequence ID" value="CAH1996858.1"/>
    <property type="molecule type" value="Genomic_DNA"/>
</dbReference>
<protein>
    <recommendedName>
        <fullName evidence="7">15-hydroxyprostaglandin dehydrogenase [NAD(+)]-like</fullName>
    </recommendedName>
</protein>
<comment type="caution">
    <text evidence="5">The sequence shown here is derived from an EMBL/GenBank/DDBJ whole genome shotgun (WGS) entry which is preliminary data.</text>
</comment>
<dbReference type="GO" id="GO:0016616">
    <property type="term" value="F:oxidoreductase activity, acting on the CH-OH group of donors, NAD or NADP as acceptor"/>
    <property type="evidence" value="ECO:0007669"/>
    <property type="project" value="TreeGrafter"/>
</dbReference>
<dbReference type="SUPFAM" id="SSF51735">
    <property type="entry name" value="NAD(P)-binding Rossmann-fold domains"/>
    <property type="match status" value="1"/>
</dbReference>
<dbReference type="InterPro" id="IPR020904">
    <property type="entry name" value="Sc_DH/Rdtase_CS"/>
</dbReference>
<evidence type="ECO:0000256" key="1">
    <source>
        <dbReference type="ARBA" id="ARBA00006484"/>
    </source>
</evidence>
<dbReference type="Proteomes" id="UP001152888">
    <property type="component" value="Unassembled WGS sequence"/>
</dbReference>
<dbReference type="InterPro" id="IPR002347">
    <property type="entry name" value="SDR_fam"/>
</dbReference>
<dbReference type="FunFam" id="3.40.50.720:FF:000149">
    <property type="entry name" value="15-hydroxyprostaglandin dehydrogenase [NAD(+)]"/>
    <property type="match status" value="1"/>
</dbReference>
<dbReference type="GO" id="GO:0005737">
    <property type="term" value="C:cytoplasm"/>
    <property type="evidence" value="ECO:0007669"/>
    <property type="project" value="TreeGrafter"/>
</dbReference>
<evidence type="ECO:0000313" key="5">
    <source>
        <dbReference type="EMBL" id="CAH1996858.1"/>
    </source>
</evidence>
<dbReference type="PRINTS" id="PR00080">
    <property type="entry name" value="SDRFAMILY"/>
</dbReference>
<sequence length="314" mass="34117">MNCSAYRPRSVKNESTNPSDRISKATCCNYRFSYIQNIRSPLSVSVSNMVYDLKGKVALITGGAAGIGLAYGEELLKNGIEGLIVADVNEKQGNEAVEKFNKTYGPKKATFIKTDVTKKEQLEAAFQLAKSTYSKLDIVINNAGILNDAHWELEIAINCNAVVQGSLLGIQYMGKNNGNNGGIIVNIASILGLQKLEGCPIYVGTKHFVIGLNRSFGSPYFYDLTGIRFLTMCPGVTDTPLISDANKFTLNGFPGLGQNLAEGLRDLPPQPTTNVAIGLIKMIKDGENGSVWVSEGNQPIYEVEIPDRLTLRKK</sequence>
<dbReference type="PROSITE" id="PS00061">
    <property type="entry name" value="ADH_SHORT"/>
    <property type="match status" value="1"/>
</dbReference>
<organism evidence="5 6">
    <name type="scientific">Acanthoscelides obtectus</name>
    <name type="common">Bean weevil</name>
    <name type="synonym">Bruchus obtectus</name>
    <dbReference type="NCBI Taxonomy" id="200917"/>
    <lineage>
        <taxon>Eukaryota</taxon>
        <taxon>Metazoa</taxon>
        <taxon>Ecdysozoa</taxon>
        <taxon>Arthropoda</taxon>
        <taxon>Hexapoda</taxon>
        <taxon>Insecta</taxon>
        <taxon>Pterygota</taxon>
        <taxon>Neoptera</taxon>
        <taxon>Endopterygota</taxon>
        <taxon>Coleoptera</taxon>
        <taxon>Polyphaga</taxon>
        <taxon>Cucujiformia</taxon>
        <taxon>Chrysomeloidea</taxon>
        <taxon>Chrysomelidae</taxon>
        <taxon>Bruchinae</taxon>
        <taxon>Bruchini</taxon>
        <taxon>Acanthoscelides</taxon>
    </lineage>
</organism>
<evidence type="ECO:0000256" key="3">
    <source>
        <dbReference type="RuleBase" id="RU000363"/>
    </source>
</evidence>
<feature type="region of interest" description="Disordered" evidence="4">
    <location>
        <begin position="1"/>
        <end position="20"/>
    </location>
</feature>
<dbReference type="PANTHER" id="PTHR44229">
    <property type="entry name" value="15-HYDROXYPROSTAGLANDIN DEHYDROGENASE [NAD(+)]"/>
    <property type="match status" value="1"/>
</dbReference>
<dbReference type="Pfam" id="PF00106">
    <property type="entry name" value="adh_short"/>
    <property type="match status" value="1"/>
</dbReference>
<comment type="similarity">
    <text evidence="1 3">Belongs to the short-chain dehydrogenases/reductases (SDR) family.</text>
</comment>
<dbReference type="OrthoDB" id="417891at2759"/>
<evidence type="ECO:0000313" key="6">
    <source>
        <dbReference type="Proteomes" id="UP001152888"/>
    </source>
</evidence>
<keyword evidence="6" id="KW-1185">Reference proteome</keyword>
<name>A0A9P0PT41_ACAOB</name>
<evidence type="ECO:0000256" key="4">
    <source>
        <dbReference type="SAM" id="MobiDB-lite"/>
    </source>
</evidence>
<keyword evidence="2" id="KW-0560">Oxidoreductase</keyword>
<proteinExistence type="inferred from homology"/>
<gene>
    <name evidence="5" type="ORF">ACAOBT_LOCUS23400</name>
</gene>
<evidence type="ECO:0008006" key="7">
    <source>
        <dbReference type="Google" id="ProtNLM"/>
    </source>
</evidence>
<evidence type="ECO:0000256" key="2">
    <source>
        <dbReference type="ARBA" id="ARBA00023002"/>
    </source>
</evidence>